<dbReference type="Proteomes" id="UP001445335">
    <property type="component" value="Unassembled WGS sequence"/>
</dbReference>
<dbReference type="EMBL" id="JALJOU010000003">
    <property type="protein sequence ID" value="KAK9845361.1"/>
    <property type="molecule type" value="Genomic_DNA"/>
</dbReference>
<dbReference type="GO" id="GO:0003682">
    <property type="term" value="F:chromatin binding"/>
    <property type="evidence" value="ECO:0007669"/>
    <property type="project" value="TreeGrafter"/>
</dbReference>
<keyword evidence="5 6" id="KW-0131">Cell cycle</keyword>
<dbReference type="SUPFAM" id="SSF48371">
    <property type="entry name" value="ARM repeat"/>
    <property type="match status" value="1"/>
</dbReference>
<feature type="compositionally biased region" description="Gly residues" evidence="7">
    <location>
        <begin position="1565"/>
        <end position="1579"/>
    </location>
</feature>
<reference evidence="9 10" key="1">
    <citation type="journal article" date="2024" name="Nat. Commun.">
        <title>Phylogenomics reveals the evolutionary origins of lichenization in chlorophyte algae.</title>
        <authorList>
            <person name="Puginier C."/>
            <person name="Libourel C."/>
            <person name="Otte J."/>
            <person name="Skaloud P."/>
            <person name="Haon M."/>
            <person name="Grisel S."/>
            <person name="Petersen M."/>
            <person name="Berrin J.G."/>
            <person name="Delaux P.M."/>
            <person name="Dal Grande F."/>
            <person name="Keller J."/>
        </authorList>
    </citation>
    <scope>NUCLEOTIDE SEQUENCE [LARGE SCALE GENOMIC DNA]</scope>
    <source>
        <strain evidence="9 10">SAG 245.80</strain>
    </source>
</reference>
<evidence type="ECO:0000256" key="5">
    <source>
        <dbReference type="ARBA" id="ARBA00023306"/>
    </source>
</evidence>
<dbReference type="GO" id="GO:0061775">
    <property type="term" value="F:cohesin loader activity"/>
    <property type="evidence" value="ECO:0007669"/>
    <property type="project" value="InterPro"/>
</dbReference>
<keyword evidence="3 6" id="KW-0677">Repeat</keyword>
<feature type="compositionally biased region" description="Gly residues" evidence="7">
    <location>
        <begin position="138"/>
        <end position="148"/>
    </location>
</feature>
<proteinExistence type="inferred from homology"/>
<dbReference type="InterPro" id="IPR016024">
    <property type="entry name" value="ARM-type_fold"/>
</dbReference>
<gene>
    <name evidence="9" type="ORF">WJX81_004388</name>
</gene>
<dbReference type="GO" id="GO:0010468">
    <property type="term" value="P:regulation of gene expression"/>
    <property type="evidence" value="ECO:0007669"/>
    <property type="project" value="InterPro"/>
</dbReference>
<dbReference type="InterPro" id="IPR024986">
    <property type="entry name" value="Nipped-B_C"/>
</dbReference>
<protein>
    <recommendedName>
        <fullName evidence="6">Sister chromatid cohesion protein</fullName>
    </recommendedName>
</protein>
<comment type="subcellular location">
    <subcellularLocation>
        <location evidence="1 6">Nucleus</location>
    </subcellularLocation>
</comment>
<evidence type="ECO:0000313" key="9">
    <source>
        <dbReference type="EMBL" id="KAK9845361.1"/>
    </source>
</evidence>
<evidence type="ECO:0000256" key="7">
    <source>
        <dbReference type="SAM" id="MobiDB-lite"/>
    </source>
</evidence>
<dbReference type="PANTHER" id="PTHR21704:SF18">
    <property type="entry name" value="NIPPED-B-LIKE PROTEIN"/>
    <property type="match status" value="1"/>
</dbReference>
<dbReference type="InterPro" id="IPR011989">
    <property type="entry name" value="ARM-like"/>
</dbReference>
<feature type="region of interest" description="Disordered" evidence="7">
    <location>
        <begin position="1197"/>
        <end position="1217"/>
    </location>
</feature>
<dbReference type="GO" id="GO:0071169">
    <property type="term" value="P:establishment of protein localization to chromatin"/>
    <property type="evidence" value="ECO:0007669"/>
    <property type="project" value="TreeGrafter"/>
</dbReference>
<name>A0AAW1SI77_9CHLO</name>
<feature type="region of interest" description="Disordered" evidence="7">
    <location>
        <begin position="98"/>
        <end position="148"/>
    </location>
</feature>
<feature type="domain" description="Sister chromatid cohesion C-terminal" evidence="8">
    <location>
        <begin position="1217"/>
        <end position="1387"/>
    </location>
</feature>
<sequence length="1669" mass="171249">MHLCNLTQSDAAAALPLPCAPAPTSAEDQRCEIDQAACTSDAVLVQQVVRALQDIDTSYLCPRRTVPATEHSMGPLERALLEADPHIFDCPNAGTHAAEPAKVLPGRPATPVHRKRSSRMLQADMPPAVSRASLTAEGEGGNDSGGIGSDADERAWFGACDGADAAAAARDAAALGEAVVRGRAGGVLPDADVCTLAAALGALGARVAAGQGAALGPDIREESEDAQVVLAALEAAITSLHILGAHGMPQQVYNEDAIERIAELVRFNLQSNVLALHDARLAAIHRPALLAQEEAAAAGEEDAERCTKRPRRGRPAVEAVRGRVEVALEALGGLLAAVRLPAHALGPLLRASAQALTVDGLDVLQVKAVGLLAAGFQHQSSHRAAQMEELLSSVLPLLPGGGRRVTRVFVVAAGSAVAIQMVAALLLQMLQACVELPSVDSEPGALRDCYAPALFWADIFWQGMFDRMAAKNASDCDMRALVRALTTDIVALRCLPAWPAADAALLRLVGAAAGTRGLGAPDAATRQTSVDILGSIAAAVCAGNRAAEEDEAALAELLQEAGKSATGAAIDRVADGVDHGKDAAPGAAALLVACRQAASELAGGGAGCGLGAEDAARLARAAAAAGPLGRGRSALLRRLVEAADGRQAATVRAHAVRALGGACKADARLLGLAEVQAGVNRALDDEAASVRQAAVDLLGAHLAAQPDLAAAYFNVLVAASCDSATSVRKAAVRTLWEVCIRPPGSPRAAEACCAVLNRGGDPEESIQELVAQVFQGLWFATAGKGGAQRSAAERASQLAAVSAAAYEAGGRAIHLPLDASHALVVVMRKALEREAREQPRAWVAAARAVAAALLEGVLRAGEAGGDASGAECAAFPYLIALHALCLTDVELCLPPEDQLRFIRALAPYLKMGDGERKGGRGDENGERREAEALMATLAALEAMSRALPRLPPALATELQADLTQLVMKHSFIQVVAEACRALCALAASSADGALVAWKVTKGYLAWLQRYRGAGVRAHTNEANLCGRFLFIVGHMMRHGVDVIEPSAAAGGVATMVDDFLDLVLHFFRSSQAGVRVQELALQALGCLGIARPAALRAPGARAALTAALKRSAPAPWKTRALANLAELLKADEERLVVGQRQDGACASGKKRKGRCSKGKGEDGAAPALPTQNGEGDLSVSSSILQEVWEQVLTLATDTEPPSRPANHASPAPADPGSAVRRNAVAVMDAVDRNGLVAPWTTVPHLVALTTDPIAEVATRALRVLRRLAAAHPDFVKLGFTGGLAVAAGFHERLRAAYPASARACAGAPPSAISGLAAMYGELLQPVRALRCAFLADLLRPFDTASNLNGSGAAAADLPLLALCAALAAALPMRRADEPLLLLHAANSLVARRGAEVLASLKAALAASASSDAKQAGAAGAPASAALALSMLLLLGRHLRDGYGLAPVRVAAFAPGAADVRRAEERMPVAAAPGAELGCEALGQLRLDAWRDAPALRELHQGLKTLMRADAADLARAHAALGDAGAGEGGVVDVDEPAPGASPEQAGAAAAGTPAWAQGARVAQLRGGGTGTGSRKGSGGARARSRSRASTLRGSATASGTRKPRGTGRAARKAARMGSGDNSDDEAPAPAEGAQPCNGLNKDAWVRRSSRASMPKRRLSLELSGEEEGE</sequence>
<dbReference type="InterPro" id="IPR026003">
    <property type="entry name" value="Cohesin_HEAT"/>
</dbReference>
<evidence type="ECO:0000256" key="6">
    <source>
        <dbReference type="RuleBase" id="RU364107"/>
    </source>
</evidence>
<dbReference type="Pfam" id="PF12765">
    <property type="entry name" value="Cohesin_HEAT"/>
    <property type="match status" value="2"/>
</dbReference>
<feature type="compositionally biased region" description="Basic residues" evidence="7">
    <location>
        <begin position="1601"/>
        <end position="1614"/>
    </location>
</feature>
<dbReference type="InterPro" id="IPR033031">
    <property type="entry name" value="Scc2/Nipped-B"/>
</dbReference>
<dbReference type="GO" id="GO:0140588">
    <property type="term" value="P:chromatin looping"/>
    <property type="evidence" value="ECO:0007669"/>
    <property type="project" value="InterPro"/>
</dbReference>
<dbReference type="Pfam" id="PF12830">
    <property type="entry name" value="Nipped-B_C"/>
    <property type="match status" value="1"/>
</dbReference>
<evidence type="ECO:0000256" key="4">
    <source>
        <dbReference type="ARBA" id="ARBA00023242"/>
    </source>
</evidence>
<organism evidence="9 10">
    <name type="scientific">Elliptochloris bilobata</name>
    <dbReference type="NCBI Taxonomy" id="381761"/>
    <lineage>
        <taxon>Eukaryota</taxon>
        <taxon>Viridiplantae</taxon>
        <taxon>Chlorophyta</taxon>
        <taxon>core chlorophytes</taxon>
        <taxon>Trebouxiophyceae</taxon>
        <taxon>Trebouxiophyceae incertae sedis</taxon>
        <taxon>Elliptochloris clade</taxon>
        <taxon>Elliptochloris</taxon>
    </lineage>
</organism>
<dbReference type="GO" id="GO:1990414">
    <property type="term" value="P:replication-born double-strand break repair via sister chromatid exchange"/>
    <property type="evidence" value="ECO:0007669"/>
    <property type="project" value="TreeGrafter"/>
</dbReference>
<accession>A0AAW1SI77</accession>
<feature type="region of interest" description="Disordered" evidence="7">
    <location>
        <begin position="1139"/>
        <end position="1177"/>
    </location>
</feature>
<evidence type="ECO:0000256" key="3">
    <source>
        <dbReference type="ARBA" id="ARBA00022737"/>
    </source>
</evidence>
<feature type="compositionally biased region" description="Low complexity" evidence="7">
    <location>
        <begin position="1536"/>
        <end position="1559"/>
    </location>
</feature>
<evidence type="ECO:0000256" key="1">
    <source>
        <dbReference type="ARBA" id="ARBA00004123"/>
    </source>
</evidence>
<dbReference type="GO" id="GO:0034087">
    <property type="term" value="P:establishment of mitotic sister chromatid cohesion"/>
    <property type="evidence" value="ECO:0007669"/>
    <property type="project" value="TreeGrafter"/>
</dbReference>
<comment type="similarity">
    <text evidence="2 6">Belongs to the SCC2/Nipped-B family.</text>
</comment>
<dbReference type="PANTHER" id="PTHR21704">
    <property type="entry name" value="NIPPED-B-LIKE PROTEIN DELANGIN SCC2-RELATED"/>
    <property type="match status" value="1"/>
</dbReference>
<feature type="compositionally biased region" description="Low complexity" evidence="7">
    <location>
        <begin position="1587"/>
        <end position="1600"/>
    </location>
</feature>
<comment type="caution">
    <text evidence="9">The sequence shown here is derived from an EMBL/GenBank/DDBJ whole genome shotgun (WGS) entry which is preliminary data.</text>
</comment>
<keyword evidence="10" id="KW-1185">Reference proteome</keyword>
<dbReference type="GO" id="GO:0090694">
    <property type="term" value="C:Scc2-Scc4 cohesin loading complex"/>
    <property type="evidence" value="ECO:0007669"/>
    <property type="project" value="TreeGrafter"/>
</dbReference>
<evidence type="ECO:0000256" key="2">
    <source>
        <dbReference type="ARBA" id="ARBA00009252"/>
    </source>
</evidence>
<keyword evidence="4 6" id="KW-0539">Nucleus</keyword>
<feature type="region of interest" description="Disordered" evidence="7">
    <location>
        <begin position="1524"/>
        <end position="1669"/>
    </location>
</feature>
<feature type="compositionally biased region" description="Basic residues" evidence="7">
    <location>
        <begin position="1148"/>
        <end position="1157"/>
    </location>
</feature>
<evidence type="ECO:0000313" key="10">
    <source>
        <dbReference type="Proteomes" id="UP001445335"/>
    </source>
</evidence>
<feature type="compositionally biased region" description="Basic residues" evidence="7">
    <location>
        <begin position="1647"/>
        <end position="1657"/>
    </location>
</feature>
<evidence type="ECO:0000259" key="8">
    <source>
        <dbReference type="Pfam" id="PF12830"/>
    </source>
</evidence>
<dbReference type="Gene3D" id="1.25.10.10">
    <property type="entry name" value="Leucine-rich Repeat Variant"/>
    <property type="match status" value="1"/>
</dbReference>